<evidence type="ECO:0000256" key="1">
    <source>
        <dbReference type="SAM" id="Phobius"/>
    </source>
</evidence>
<feature type="transmembrane region" description="Helical" evidence="1">
    <location>
        <begin position="85"/>
        <end position="113"/>
    </location>
</feature>
<name>D1CDJ1_THET1</name>
<evidence type="ECO:0000313" key="3">
    <source>
        <dbReference type="Proteomes" id="UP000000323"/>
    </source>
</evidence>
<evidence type="ECO:0008006" key="4">
    <source>
        <dbReference type="Google" id="ProtNLM"/>
    </source>
</evidence>
<dbReference type="PANTHER" id="PTHR39165">
    <property type="entry name" value="IG HYPOTHETICAL 17883"/>
    <property type="match status" value="1"/>
</dbReference>
<keyword evidence="1" id="KW-1133">Transmembrane helix</keyword>
<keyword evidence="3" id="KW-1185">Reference proteome</keyword>
<accession>D1CDJ1</accession>
<dbReference type="Proteomes" id="UP000000323">
    <property type="component" value="Chromosome 1"/>
</dbReference>
<dbReference type="RefSeq" id="WP_012874032.1">
    <property type="nucleotide sequence ID" value="NC_013525.1"/>
</dbReference>
<dbReference type="STRING" id="525904.Tter_0075"/>
<dbReference type="EMBL" id="CP001825">
    <property type="protein sequence ID" value="ACZ40997.1"/>
    <property type="molecule type" value="Genomic_DNA"/>
</dbReference>
<reference evidence="3" key="1">
    <citation type="journal article" date="2010" name="Stand. Genomic Sci.">
        <title>Complete genome sequence of 'Thermobaculum terrenum' type strain (YNP1).</title>
        <authorList>
            <person name="Kiss H."/>
            <person name="Cleland D."/>
            <person name="Lapidus A."/>
            <person name="Lucas S."/>
            <person name="Glavina Del Rio T."/>
            <person name="Nolan M."/>
            <person name="Tice H."/>
            <person name="Han C."/>
            <person name="Goodwin L."/>
            <person name="Pitluck S."/>
            <person name="Liolios K."/>
            <person name="Ivanova N."/>
            <person name="Mavromatis K."/>
            <person name="Ovchinnikova G."/>
            <person name="Pati A."/>
            <person name="Chen A."/>
            <person name="Palaniappan K."/>
            <person name="Land M."/>
            <person name="Hauser L."/>
            <person name="Chang Y."/>
            <person name="Jeffries C."/>
            <person name="Lu M."/>
            <person name="Brettin T."/>
            <person name="Detter J."/>
            <person name="Goker M."/>
            <person name="Tindall B."/>
            <person name="Beck B."/>
            <person name="McDermott T."/>
            <person name="Woyke T."/>
            <person name="Bristow J."/>
            <person name="Eisen J."/>
            <person name="Markowitz V."/>
            <person name="Hugenholtz P."/>
            <person name="Kyrpides N."/>
            <person name="Klenk H."/>
            <person name="Cheng J."/>
        </authorList>
    </citation>
    <scope>NUCLEOTIDE SEQUENCE [LARGE SCALE GENOMIC DNA]</scope>
    <source>
        <strain evidence="3">ATCC BAA-798 / YNP1</strain>
    </source>
</reference>
<dbReference type="KEGG" id="ttr:Tter_0075"/>
<keyword evidence="1" id="KW-0812">Transmembrane</keyword>
<keyword evidence="1" id="KW-0472">Membrane</keyword>
<dbReference type="Pfam" id="PF04306">
    <property type="entry name" value="DUF456"/>
    <property type="match status" value="1"/>
</dbReference>
<evidence type="ECO:0000313" key="2">
    <source>
        <dbReference type="EMBL" id="ACZ40997.1"/>
    </source>
</evidence>
<dbReference type="HOGENOM" id="CLU_109297_0_1_0"/>
<sequence length="160" mass="16654">MNEIAFLLGLTLILVGLVGIMIPFIPGIPIMWLGALVYGAMTGFRELTWPWMLIITLIALISISLDFILSAIMARKFGGSRLASFGSLLGGILGTLYLGAFGALLGAFGGAALTDLPVSRSIRKALRSGTGAVVGFVLALIVDLTSGIAILAIYLLTAIS</sequence>
<organism evidence="2 3">
    <name type="scientific">Thermobaculum terrenum (strain ATCC BAA-798 / CCMEE 7001 / YNP1)</name>
    <dbReference type="NCBI Taxonomy" id="525904"/>
    <lineage>
        <taxon>Bacteria</taxon>
        <taxon>Bacillati</taxon>
        <taxon>Chloroflexota</taxon>
        <taxon>Chloroflexia</taxon>
        <taxon>Candidatus Thermobaculales</taxon>
        <taxon>Candidatus Thermobaculaceae</taxon>
        <taxon>Thermobaculum</taxon>
    </lineage>
</organism>
<feature type="transmembrane region" description="Helical" evidence="1">
    <location>
        <begin position="133"/>
        <end position="156"/>
    </location>
</feature>
<dbReference type="InterPro" id="IPR007403">
    <property type="entry name" value="DUF456"/>
</dbReference>
<protein>
    <recommendedName>
        <fullName evidence="4">DUF456 domain-containing protein</fullName>
    </recommendedName>
</protein>
<proteinExistence type="predicted"/>
<dbReference type="AlphaFoldDB" id="D1CDJ1"/>
<dbReference type="eggNOG" id="COG2839">
    <property type="taxonomic scope" value="Bacteria"/>
</dbReference>
<feature type="transmembrane region" description="Helical" evidence="1">
    <location>
        <begin position="51"/>
        <end position="73"/>
    </location>
</feature>
<dbReference type="OrthoDB" id="9808460at2"/>
<feature type="transmembrane region" description="Helical" evidence="1">
    <location>
        <begin position="7"/>
        <end position="31"/>
    </location>
</feature>
<gene>
    <name evidence="2" type="ordered locus">Tter_0075</name>
</gene>
<dbReference type="PANTHER" id="PTHR39165:SF1">
    <property type="entry name" value="DUF456 DOMAIN-CONTAINING PROTEIN"/>
    <property type="match status" value="1"/>
</dbReference>